<proteinExistence type="predicted"/>
<evidence type="ECO:0000313" key="2">
    <source>
        <dbReference type="Proteomes" id="UP000184330"/>
    </source>
</evidence>
<organism evidence="1 2">
    <name type="scientific">Phialocephala subalpina</name>
    <dbReference type="NCBI Taxonomy" id="576137"/>
    <lineage>
        <taxon>Eukaryota</taxon>
        <taxon>Fungi</taxon>
        <taxon>Dikarya</taxon>
        <taxon>Ascomycota</taxon>
        <taxon>Pezizomycotina</taxon>
        <taxon>Leotiomycetes</taxon>
        <taxon>Helotiales</taxon>
        <taxon>Mollisiaceae</taxon>
        <taxon>Phialocephala</taxon>
        <taxon>Phialocephala fortinii species complex</taxon>
    </lineage>
</organism>
<name>A0A1L7WLE1_9HELO</name>
<dbReference type="EMBL" id="FJOG01000004">
    <property type="protein sequence ID" value="CZR53563.1"/>
    <property type="molecule type" value="Genomic_DNA"/>
</dbReference>
<gene>
    <name evidence="1" type="ORF">PAC_03442</name>
</gene>
<sequence length="114" mass="12149">MSSSSSLGMPPLVLTDKPNLIDLKSFRSCVATAAALLLPVSGHYCDNNIVGSHASEGISVLLATCREALVHLIQHGLDWCEFDAHGADACDSVPVMSETTKMVIYCVMVGDNRQ</sequence>
<dbReference type="Proteomes" id="UP000184330">
    <property type="component" value="Unassembled WGS sequence"/>
</dbReference>
<evidence type="ECO:0000313" key="1">
    <source>
        <dbReference type="EMBL" id="CZR53563.1"/>
    </source>
</evidence>
<dbReference type="AlphaFoldDB" id="A0A1L7WLE1"/>
<accession>A0A1L7WLE1</accession>
<protein>
    <submittedName>
        <fullName evidence="1">Uncharacterized protein</fullName>
    </submittedName>
</protein>
<keyword evidence="2" id="KW-1185">Reference proteome</keyword>
<reference evidence="1 2" key="1">
    <citation type="submission" date="2016-03" db="EMBL/GenBank/DDBJ databases">
        <authorList>
            <person name="Ploux O."/>
        </authorList>
    </citation>
    <scope>NUCLEOTIDE SEQUENCE [LARGE SCALE GENOMIC DNA]</scope>
    <source>
        <strain evidence="1 2">UAMH 11012</strain>
    </source>
</reference>